<dbReference type="Pfam" id="PF01520">
    <property type="entry name" value="Amidase_3"/>
    <property type="match status" value="1"/>
</dbReference>
<evidence type="ECO:0000259" key="3">
    <source>
        <dbReference type="SMART" id="SM00646"/>
    </source>
</evidence>
<protein>
    <recommendedName>
        <fullName evidence="2">N-acetylmuramoyl-L-alanine amidase</fullName>
        <ecNumber evidence="2">3.5.1.28</ecNumber>
    </recommendedName>
</protein>
<comment type="catalytic activity">
    <reaction evidence="1">
        <text>Hydrolyzes the link between N-acetylmuramoyl residues and L-amino acid residues in certain cell-wall glycopeptides.</text>
        <dbReference type="EC" id="3.5.1.28"/>
    </reaction>
</comment>
<dbReference type="CDD" id="cd02696">
    <property type="entry name" value="MurNAc-LAA"/>
    <property type="match status" value="1"/>
</dbReference>
<dbReference type="EMBL" id="KP795602">
    <property type="protein sequence ID" value="AKN38640.1"/>
    <property type="molecule type" value="Genomic_DNA"/>
</dbReference>
<sequence length="184" mass="20167">MKIALIVGHEEKKQGASNRNGVTEYDYNSRLAKLAAALLVTEGYEPFIVYRDGTTYSKLPERVNKTGADVAISLHCNAFNGQASGSETLHYVNSPSGERLAEHIQKKVVGVMELPDRGLRPVDVKHVGRKGDRGGHLCKRTSMPTVIVETFFIDNDSDLQRGEERLILLAAAIAQGAIDYVESI</sequence>
<dbReference type="SMART" id="SM00646">
    <property type="entry name" value="Ami_3"/>
    <property type="match status" value="1"/>
</dbReference>
<proteinExistence type="predicted"/>
<dbReference type="InterPro" id="IPR050695">
    <property type="entry name" value="N-acetylmuramoyl_amidase_3"/>
</dbReference>
<dbReference type="GO" id="GO:0008745">
    <property type="term" value="F:N-acetylmuramoyl-L-alanine amidase activity"/>
    <property type="evidence" value="ECO:0007669"/>
    <property type="project" value="UniProtKB-EC"/>
</dbReference>
<dbReference type="Gene3D" id="3.40.630.40">
    <property type="entry name" value="Zn-dependent exopeptidases"/>
    <property type="match status" value="1"/>
</dbReference>
<evidence type="ECO:0000256" key="2">
    <source>
        <dbReference type="ARBA" id="ARBA00011901"/>
    </source>
</evidence>
<dbReference type="GO" id="GO:0030288">
    <property type="term" value="C:outer membrane-bounded periplasmic space"/>
    <property type="evidence" value="ECO:0007669"/>
    <property type="project" value="TreeGrafter"/>
</dbReference>
<reference evidence="4" key="1">
    <citation type="journal article" date="2015" name="MBio">
        <title>Eco-Evolutionary Dynamics of Episomes among Ecologically Cohesive Bacterial Populations.</title>
        <authorList>
            <person name="Xue H."/>
            <person name="Cordero O.X."/>
            <person name="Camas F.M."/>
            <person name="Trimble W."/>
            <person name="Meyer F."/>
            <person name="Guglielmini J."/>
            <person name="Rocha E.P."/>
            <person name="Polz M.F."/>
        </authorList>
    </citation>
    <scope>NUCLEOTIDE SEQUENCE</scope>
    <source>
        <strain evidence="4">FF_375</strain>
    </source>
</reference>
<dbReference type="PANTHER" id="PTHR30404:SF8">
    <property type="entry name" value="AUTOLYSIN PH-RELATED"/>
    <property type="match status" value="1"/>
</dbReference>
<dbReference type="PANTHER" id="PTHR30404">
    <property type="entry name" value="N-ACETYLMURAMOYL-L-ALANINE AMIDASE"/>
    <property type="match status" value="1"/>
</dbReference>
<dbReference type="SUPFAM" id="SSF53187">
    <property type="entry name" value="Zn-dependent exopeptidases"/>
    <property type="match status" value="1"/>
</dbReference>
<evidence type="ECO:0000313" key="4">
    <source>
        <dbReference type="EMBL" id="AKN38640.1"/>
    </source>
</evidence>
<organism evidence="4">
    <name type="scientific">Vibrio tasmaniensis</name>
    <dbReference type="NCBI Taxonomy" id="212663"/>
    <lineage>
        <taxon>Bacteria</taxon>
        <taxon>Pseudomonadati</taxon>
        <taxon>Pseudomonadota</taxon>
        <taxon>Gammaproteobacteria</taxon>
        <taxon>Vibrionales</taxon>
        <taxon>Vibrionaceae</taxon>
        <taxon>Vibrio</taxon>
    </lineage>
</organism>
<name>A0A0H3ZQZ1_9VIBR</name>
<dbReference type="InterPro" id="IPR002508">
    <property type="entry name" value="MurNAc-LAA_cat"/>
</dbReference>
<dbReference type="EC" id="3.5.1.28" evidence="2"/>
<dbReference type="GO" id="GO:0009253">
    <property type="term" value="P:peptidoglycan catabolic process"/>
    <property type="evidence" value="ECO:0007669"/>
    <property type="project" value="InterPro"/>
</dbReference>
<evidence type="ECO:0000256" key="1">
    <source>
        <dbReference type="ARBA" id="ARBA00001561"/>
    </source>
</evidence>
<feature type="domain" description="MurNAc-LAA" evidence="3">
    <location>
        <begin position="60"/>
        <end position="178"/>
    </location>
</feature>
<dbReference type="AlphaFoldDB" id="A0A0H3ZQZ1"/>
<accession>A0A0H3ZQZ1</accession>